<dbReference type="RefSeq" id="WP_073288238.1">
    <property type="nucleotide sequence ID" value="NZ_FRAS01000026.1"/>
</dbReference>
<dbReference type="STRING" id="1121959.SAMN02746009_03671"/>
<name>A0A1M7ERT4_9BACT</name>
<dbReference type="OrthoDB" id="7821105at2"/>
<evidence type="ECO:0000313" key="2">
    <source>
        <dbReference type="Proteomes" id="UP000183947"/>
    </source>
</evidence>
<accession>A0A1M7ERT4</accession>
<dbReference type="Proteomes" id="UP000183947">
    <property type="component" value="Unassembled WGS sequence"/>
</dbReference>
<dbReference type="AlphaFoldDB" id="A0A1M7ERT4"/>
<keyword evidence="2" id="KW-1185">Reference proteome</keyword>
<proteinExistence type="predicted"/>
<evidence type="ECO:0000313" key="1">
    <source>
        <dbReference type="EMBL" id="SHL94444.1"/>
    </source>
</evidence>
<organism evidence="1 2">
    <name type="scientific">Hymenobacter psychrotolerans DSM 18569</name>
    <dbReference type="NCBI Taxonomy" id="1121959"/>
    <lineage>
        <taxon>Bacteria</taxon>
        <taxon>Pseudomonadati</taxon>
        <taxon>Bacteroidota</taxon>
        <taxon>Cytophagia</taxon>
        <taxon>Cytophagales</taxon>
        <taxon>Hymenobacteraceae</taxon>
        <taxon>Hymenobacter</taxon>
    </lineage>
</organism>
<gene>
    <name evidence="1" type="ORF">SAMN02746009_03671</name>
</gene>
<reference evidence="2" key="1">
    <citation type="submission" date="2016-11" db="EMBL/GenBank/DDBJ databases">
        <authorList>
            <person name="Varghese N."/>
            <person name="Submissions S."/>
        </authorList>
    </citation>
    <scope>NUCLEOTIDE SEQUENCE [LARGE SCALE GENOMIC DNA]</scope>
    <source>
        <strain evidence="2">DSM 18569</strain>
    </source>
</reference>
<dbReference type="EMBL" id="FRAS01000026">
    <property type="protein sequence ID" value="SHL94444.1"/>
    <property type="molecule type" value="Genomic_DNA"/>
</dbReference>
<sequence>MSDFAYTYARPSALEQRPDGNALLLSAFAEEVQTDTSCFFWGRLRNSWRGARPNFARVASAGDVRVGGASRARITPTYFLRSSTDYLS</sequence>
<protein>
    <submittedName>
        <fullName evidence="1">Uncharacterized protein</fullName>
    </submittedName>
</protein>